<accession>A0A0B5IZD8</accession>
<reference evidence="1 2" key="1">
    <citation type="journal article" date="2015" name="Parasitol. Res.">
        <title>Viruses in close associations with free-living amoebae.</title>
        <authorList>
            <person name="Scheid P."/>
        </authorList>
    </citation>
    <scope>NUCLEOTIDE SEQUENCE [LARGE SCALE GENOMIC DNA]</scope>
    <source>
        <strain evidence="1">KlaHel</strain>
    </source>
</reference>
<sequence>MASDRCRVPFSPLCNFSILCVFFFRNRHIYSWCTFCFCRASKSLSACATPGATRTQDLPSRLKVLTRPTYRNGYGKQIPGRSADICGRAAATANAATACAYASCP</sequence>
<name>A0A0B5IZD8_9VIRU</name>
<dbReference type="EMBL" id="KP136319">
    <property type="protein sequence ID" value="AJF98253.1"/>
    <property type="molecule type" value="Genomic_DNA"/>
</dbReference>
<dbReference type="RefSeq" id="YP_009120488.1">
    <property type="nucleotide sequence ID" value="NC_026440.1"/>
</dbReference>
<organism evidence="1 2">
    <name type="scientific">Pandoravirus inopinatum</name>
    <dbReference type="NCBI Taxonomy" id="1605721"/>
    <lineage>
        <taxon>Viruses</taxon>
        <taxon>Pandoravirus</taxon>
    </lineage>
</organism>
<proteinExistence type="predicted"/>
<dbReference type="Proteomes" id="UP000202511">
    <property type="component" value="Segment"/>
</dbReference>
<protein>
    <submittedName>
        <fullName evidence="1">Uncharacterized protein</fullName>
    </submittedName>
</protein>
<dbReference type="GeneID" id="23463170"/>
<dbReference type="KEGG" id="vg:23463170"/>
<evidence type="ECO:0000313" key="2">
    <source>
        <dbReference type="Proteomes" id="UP000202511"/>
    </source>
</evidence>
<evidence type="ECO:0000313" key="1">
    <source>
        <dbReference type="EMBL" id="AJF98253.1"/>
    </source>
</evidence>